<dbReference type="PANTHER" id="PTHR19857:SF8">
    <property type="entry name" value="ANGIO-ASSOCIATED MIGRATORY CELL PROTEIN"/>
    <property type="match status" value="1"/>
</dbReference>
<accession>A0A9P6LAE5</accession>
<dbReference type="PROSITE" id="PS50294">
    <property type="entry name" value="WD_REPEATS_REGION"/>
    <property type="match status" value="1"/>
</dbReference>
<evidence type="ECO:0000313" key="7">
    <source>
        <dbReference type="Proteomes" id="UP000736335"/>
    </source>
</evidence>
<keyword evidence="7" id="KW-1185">Reference proteome</keyword>
<dbReference type="SMART" id="SM00320">
    <property type="entry name" value="WD40"/>
    <property type="match status" value="3"/>
</dbReference>
<dbReference type="SUPFAM" id="SSF50978">
    <property type="entry name" value="WD40 repeat-like"/>
    <property type="match status" value="1"/>
</dbReference>
<protein>
    <submittedName>
        <fullName evidence="6">WD40-repeat-containing domain protein</fullName>
    </submittedName>
</protein>
<reference evidence="6" key="2">
    <citation type="submission" date="2020-11" db="EMBL/GenBank/DDBJ databases">
        <authorList>
            <consortium name="DOE Joint Genome Institute"/>
            <person name="Kuo A."/>
            <person name="Miyauchi S."/>
            <person name="Kiss E."/>
            <person name="Drula E."/>
            <person name="Kohler A."/>
            <person name="Sanchez-Garcia M."/>
            <person name="Andreopoulos B."/>
            <person name="Barry K.W."/>
            <person name="Bonito G."/>
            <person name="Buee M."/>
            <person name="Carver A."/>
            <person name="Chen C."/>
            <person name="Cichocki N."/>
            <person name="Clum A."/>
            <person name="Culley D."/>
            <person name="Crous P.W."/>
            <person name="Fauchery L."/>
            <person name="Girlanda M."/>
            <person name="Hayes R."/>
            <person name="Keri Z."/>
            <person name="Labutti K."/>
            <person name="Lipzen A."/>
            <person name="Lombard V."/>
            <person name="Magnuson J."/>
            <person name="Maillard F."/>
            <person name="Morin E."/>
            <person name="Murat C."/>
            <person name="Nolan M."/>
            <person name="Ohm R."/>
            <person name="Pangilinan J."/>
            <person name="Pereira M."/>
            <person name="Perotto S."/>
            <person name="Peter M."/>
            <person name="Riley R."/>
            <person name="Sitrit Y."/>
            <person name="Stielow B."/>
            <person name="Szollosi G."/>
            <person name="Zifcakova L."/>
            <person name="Stursova M."/>
            <person name="Spatafora J.W."/>
            <person name="Tedersoo L."/>
            <person name="Vaario L.-M."/>
            <person name="Yamada A."/>
            <person name="Yan M."/>
            <person name="Wang P."/>
            <person name="Xu J."/>
            <person name="Bruns T."/>
            <person name="Baldrian P."/>
            <person name="Vilgalys R."/>
            <person name="Henrissat B."/>
            <person name="Grigoriev I.V."/>
            <person name="Hibbett D."/>
            <person name="Nagy L.G."/>
            <person name="Martin F.M."/>
        </authorList>
    </citation>
    <scope>NUCLEOTIDE SEQUENCE</scope>
    <source>
        <strain evidence="6">UH-Tt-Lm1</strain>
    </source>
</reference>
<dbReference type="InterPro" id="IPR013083">
    <property type="entry name" value="Znf_RING/FYVE/PHD"/>
</dbReference>
<dbReference type="OrthoDB" id="3238562at2759"/>
<evidence type="ECO:0000256" key="4">
    <source>
        <dbReference type="SAM" id="Coils"/>
    </source>
</evidence>
<evidence type="ECO:0000256" key="1">
    <source>
        <dbReference type="ARBA" id="ARBA00022574"/>
    </source>
</evidence>
<reference evidence="6" key="1">
    <citation type="journal article" date="2020" name="Nat. Commun.">
        <title>Large-scale genome sequencing of mycorrhizal fungi provides insights into the early evolution of symbiotic traits.</title>
        <authorList>
            <person name="Miyauchi S."/>
            <person name="Kiss E."/>
            <person name="Kuo A."/>
            <person name="Drula E."/>
            <person name="Kohler A."/>
            <person name="Sanchez-Garcia M."/>
            <person name="Morin E."/>
            <person name="Andreopoulos B."/>
            <person name="Barry K.W."/>
            <person name="Bonito G."/>
            <person name="Buee M."/>
            <person name="Carver A."/>
            <person name="Chen C."/>
            <person name="Cichocki N."/>
            <person name="Clum A."/>
            <person name="Culley D."/>
            <person name="Crous P.W."/>
            <person name="Fauchery L."/>
            <person name="Girlanda M."/>
            <person name="Hayes R.D."/>
            <person name="Keri Z."/>
            <person name="LaButti K."/>
            <person name="Lipzen A."/>
            <person name="Lombard V."/>
            <person name="Magnuson J."/>
            <person name="Maillard F."/>
            <person name="Murat C."/>
            <person name="Nolan M."/>
            <person name="Ohm R.A."/>
            <person name="Pangilinan J."/>
            <person name="Pereira M.F."/>
            <person name="Perotto S."/>
            <person name="Peter M."/>
            <person name="Pfister S."/>
            <person name="Riley R."/>
            <person name="Sitrit Y."/>
            <person name="Stielow J.B."/>
            <person name="Szollosi G."/>
            <person name="Zifcakova L."/>
            <person name="Stursova M."/>
            <person name="Spatafora J.W."/>
            <person name="Tedersoo L."/>
            <person name="Vaario L.M."/>
            <person name="Yamada A."/>
            <person name="Yan M."/>
            <person name="Wang P."/>
            <person name="Xu J."/>
            <person name="Bruns T."/>
            <person name="Baldrian P."/>
            <person name="Vilgalys R."/>
            <person name="Dunand C."/>
            <person name="Henrissat B."/>
            <person name="Grigoriev I.V."/>
            <person name="Hibbett D."/>
            <person name="Nagy L.G."/>
            <person name="Martin F.M."/>
        </authorList>
    </citation>
    <scope>NUCLEOTIDE SEQUENCE</scope>
    <source>
        <strain evidence="6">UH-Tt-Lm1</strain>
    </source>
</reference>
<keyword evidence="1 3" id="KW-0853">WD repeat</keyword>
<dbReference type="PANTHER" id="PTHR19857">
    <property type="entry name" value="MITOCHONDRIAL DIVISION PROTEIN 1-RELATED"/>
    <property type="match status" value="1"/>
</dbReference>
<feature type="region of interest" description="Disordered" evidence="5">
    <location>
        <begin position="538"/>
        <end position="573"/>
    </location>
</feature>
<name>A0A9P6LAE5_9AGAM</name>
<evidence type="ECO:0000256" key="2">
    <source>
        <dbReference type="ARBA" id="ARBA00022737"/>
    </source>
</evidence>
<keyword evidence="4" id="KW-0175">Coiled coil</keyword>
<dbReference type="SUPFAM" id="SSF57850">
    <property type="entry name" value="RING/U-box"/>
    <property type="match status" value="1"/>
</dbReference>
<proteinExistence type="predicted"/>
<dbReference type="PROSITE" id="PS50082">
    <property type="entry name" value="WD_REPEATS_2"/>
    <property type="match status" value="1"/>
</dbReference>
<evidence type="ECO:0000256" key="3">
    <source>
        <dbReference type="PROSITE-ProRule" id="PRU00221"/>
    </source>
</evidence>
<dbReference type="Pfam" id="PF00400">
    <property type="entry name" value="WD40"/>
    <property type="match status" value="1"/>
</dbReference>
<dbReference type="InterPro" id="IPR036322">
    <property type="entry name" value="WD40_repeat_dom_sf"/>
</dbReference>
<organism evidence="6 7">
    <name type="scientific">Thelephora terrestris</name>
    <dbReference type="NCBI Taxonomy" id="56493"/>
    <lineage>
        <taxon>Eukaryota</taxon>
        <taxon>Fungi</taxon>
        <taxon>Dikarya</taxon>
        <taxon>Basidiomycota</taxon>
        <taxon>Agaricomycotina</taxon>
        <taxon>Agaricomycetes</taxon>
        <taxon>Thelephorales</taxon>
        <taxon>Thelephoraceae</taxon>
        <taxon>Thelephora</taxon>
    </lineage>
</organism>
<dbReference type="EMBL" id="WIUZ02000002">
    <property type="protein sequence ID" value="KAF9790774.1"/>
    <property type="molecule type" value="Genomic_DNA"/>
</dbReference>
<dbReference type="Proteomes" id="UP000736335">
    <property type="component" value="Unassembled WGS sequence"/>
</dbReference>
<dbReference type="Gene3D" id="3.30.40.10">
    <property type="entry name" value="Zinc/RING finger domain, C3HC4 (zinc finger)"/>
    <property type="match status" value="1"/>
</dbReference>
<keyword evidence="2" id="KW-0677">Repeat</keyword>
<evidence type="ECO:0000256" key="5">
    <source>
        <dbReference type="SAM" id="MobiDB-lite"/>
    </source>
</evidence>
<sequence>MILSYDLETSLLGHIDSINALQFSSSGRYLATGGQDGQLLIFSTKTWKMVKKFVDSSPLNSLVWHPTFPKTVICGFVNGDLITICFDSSQDSSDEKTWIDNMSDPIECVALDPLGTTIAIGHGEKVSVIEQTTISVWRNIRVLPDPPSFDNLKEKLAAPTARSLHFLQEKDSLLVAYFEHGIVCWDIRSMMIKWKIVPRTRYIGRSSVSPDEQFVVVSNLFDGFDWYSLSDRTIRHTVPIHINPQMNLPVPVTFAKDGDALVVGGTSRGARVLDSRTSETTQLLPHDGDIVQAVGVFDYKDGSRTIVTCVSEIGQKTTIKVWRGRAVGVQDESGDDEVDVSKVTSKYKLLQRGFLTLELKYNRRKEELTQLRKELQVQAEGHTLRTNELTGEIGAKEGKLEELRSEFKNVAHATRAVKGIVVSELAIQLKCPVYLGLLQVPHSLSCFHVACCACVIDTFQRIGAKCSICWQSCTQLPRQDAVIAGILSVVYKLQDVEEPTLASLGLDPGVFTKFFQTSAEQLPDNLQVKIQHQPETVQEVAPAQQQGHFDLDDGGGAAPGHVHQHAHHGEGAVGGAAEALVTASDVGTSGPSQVVGFLGFSFDTQDVAMGEETGN</sequence>
<comment type="caution">
    <text evidence="6">The sequence shown here is derived from an EMBL/GenBank/DDBJ whole genome shotgun (WGS) entry which is preliminary data.</text>
</comment>
<feature type="repeat" description="WD" evidence="3">
    <location>
        <begin position="11"/>
        <end position="52"/>
    </location>
</feature>
<dbReference type="AlphaFoldDB" id="A0A9P6LAE5"/>
<dbReference type="InterPro" id="IPR015943">
    <property type="entry name" value="WD40/YVTN_repeat-like_dom_sf"/>
</dbReference>
<feature type="coiled-coil region" evidence="4">
    <location>
        <begin position="358"/>
        <end position="406"/>
    </location>
</feature>
<dbReference type="InterPro" id="IPR001680">
    <property type="entry name" value="WD40_rpt"/>
</dbReference>
<gene>
    <name evidence="6" type="ORF">BJ322DRAFT_1104422</name>
</gene>
<evidence type="ECO:0000313" key="6">
    <source>
        <dbReference type="EMBL" id="KAF9790774.1"/>
    </source>
</evidence>
<dbReference type="InterPro" id="IPR051179">
    <property type="entry name" value="WD_repeat_multifunction"/>
</dbReference>
<dbReference type="Gene3D" id="2.130.10.10">
    <property type="entry name" value="YVTN repeat-like/Quinoprotein amine dehydrogenase"/>
    <property type="match status" value="1"/>
</dbReference>